<dbReference type="AlphaFoldDB" id="A0A8S2F6G8"/>
<evidence type="ECO:0008006" key="4">
    <source>
        <dbReference type="Google" id="ProtNLM"/>
    </source>
</evidence>
<comment type="caution">
    <text evidence="1">The sequence shown here is derived from an EMBL/GenBank/DDBJ whole genome shotgun (WGS) entry which is preliminary data.</text>
</comment>
<name>A0A8S2F6G8_9BILA</name>
<dbReference type="Proteomes" id="UP000682733">
    <property type="component" value="Unassembled WGS sequence"/>
</dbReference>
<dbReference type="Gene3D" id="2.70.70.10">
    <property type="entry name" value="Glucose Permease (Domain IIA)"/>
    <property type="match status" value="1"/>
</dbReference>
<dbReference type="CDD" id="cd12797">
    <property type="entry name" value="M23_peptidase"/>
    <property type="match status" value="1"/>
</dbReference>
<gene>
    <name evidence="1" type="ORF">OVA965_LOCUS30407</name>
    <name evidence="2" type="ORF">TMI583_LOCUS31208</name>
</gene>
<proteinExistence type="predicted"/>
<reference evidence="1" key="1">
    <citation type="submission" date="2021-02" db="EMBL/GenBank/DDBJ databases">
        <authorList>
            <person name="Nowell W R."/>
        </authorList>
    </citation>
    <scope>NUCLEOTIDE SEQUENCE</scope>
</reference>
<evidence type="ECO:0000313" key="1">
    <source>
        <dbReference type="EMBL" id="CAF1342451.1"/>
    </source>
</evidence>
<evidence type="ECO:0000313" key="3">
    <source>
        <dbReference type="Proteomes" id="UP000677228"/>
    </source>
</evidence>
<accession>A0A8S2F6G8</accession>
<dbReference type="EMBL" id="CAJNOK010022076">
    <property type="protein sequence ID" value="CAF1342451.1"/>
    <property type="molecule type" value="Genomic_DNA"/>
</dbReference>
<dbReference type="EMBL" id="CAJOBA010043704">
    <property type="protein sequence ID" value="CAF4153521.1"/>
    <property type="molecule type" value="Genomic_DNA"/>
</dbReference>
<organism evidence="1 3">
    <name type="scientific">Didymodactylos carnosus</name>
    <dbReference type="NCBI Taxonomy" id="1234261"/>
    <lineage>
        <taxon>Eukaryota</taxon>
        <taxon>Metazoa</taxon>
        <taxon>Spiralia</taxon>
        <taxon>Gnathifera</taxon>
        <taxon>Rotifera</taxon>
        <taxon>Eurotatoria</taxon>
        <taxon>Bdelloidea</taxon>
        <taxon>Philodinida</taxon>
        <taxon>Philodinidae</taxon>
        <taxon>Didymodactylos</taxon>
    </lineage>
</organism>
<dbReference type="InterPro" id="IPR011055">
    <property type="entry name" value="Dup_hybrid_motif"/>
</dbReference>
<evidence type="ECO:0000313" key="2">
    <source>
        <dbReference type="EMBL" id="CAF4153521.1"/>
    </source>
</evidence>
<protein>
    <recommendedName>
        <fullName evidence="4">Peptidase M23 domain-containing protein</fullName>
    </recommendedName>
</protein>
<sequence>MVFAIKGRHHAHAGHSSLFRGRRGPLQDAFQPPVPYDNCCIRRSIQARYSHAGVDINCTPASVGVVAMGDGDVVEACDGQVVGGAYTCAQGGKVDIHQLYRVKKISRVLGQILYKNIMLKSNIVSDKPLYVFYFHLAHGSVAVQGGTRVKKGTQVGMIGTTGLSTGLRFYVTAQTNPGPADGLYDPTSIVDFRTFLEMDNWKAC</sequence>
<dbReference type="Proteomes" id="UP000677228">
    <property type="component" value="Unassembled WGS sequence"/>
</dbReference>
<dbReference type="SUPFAM" id="SSF51261">
    <property type="entry name" value="Duplicated hybrid motif"/>
    <property type="match status" value="1"/>
</dbReference>